<feature type="domain" description="Filamentous haemagglutinin FhaB/tRNA nuclease CdiA-like TPS" evidence="3">
    <location>
        <begin position="35"/>
        <end position="146"/>
    </location>
</feature>
<dbReference type="InterPro" id="IPR011050">
    <property type="entry name" value="Pectin_lyase_fold/virulence"/>
</dbReference>
<reference evidence="4" key="2">
    <citation type="journal article" date="2022" name="Microbiol. Resour. Announc.">
        <title>Metagenome Sequencing to Explore Phylogenomics of Terrestrial Cyanobacteria.</title>
        <authorList>
            <person name="Ward R.D."/>
            <person name="Stajich J.E."/>
            <person name="Johansen J.R."/>
            <person name="Huntemann M."/>
            <person name="Clum A."/>
            <person name="Foster B."/>
            <person name="Foster B."/>
            <person name="Roux S."/>
            <person name="Palaniappan K."/>
            <person name="Varghese N."/>
            <person name="Mukherjee S."/>
            <person name="Reddy T.B.K."/>
            <person name="Daum C."/>
            <person name="Copeland A."/>
            <person name="Chen I.A."/>
            <person name="Ivanova N.N."/>
            <person name="Kyrpides N.C."/>
            <person name="Shapiro N."/>
            <person name="Eloe-Fadrosh E.A."/>
            <person name="Pietrasiak N."/>
        </authorList>
    </citation>
    <scope>NUCLEOTIDE SEQUENCE</scope>
    <source>
        <strain evidence="4">CPER-KK1</strain>
    </source>
</reference>
<feature type="chain" id="PRO_5037143812" evidence="2">
    <location>
        <begin position="31"/>
        <end position="968"/>
    </location>
</feature>
<evidence type="ECO:0000313" key="4">
    <source>
        <dbReference type="EMBL" id="MBW4547659.1"/>
    </source>
</evidence>
<protein>
    <submittedName>
        <fullName evidence="4">S-layer family protein</fullName>
    </submittedName>
</protein>
<dbReference type="AlphaFoldDB" id="A0A951PRR6"/>
<evidence type="ECO:0000259" key="3">
    <source>
        <dbReference type="SMART" id="SM00912"/>
    </source>
</evidence>
<dbReference type="NCBIfam" id="TIGR01901">
    <property type="entry name" value="adhes_NPXG"/>
    <property type="match status" value="1"/>
</dbReference>
<organism evidence="4 5">
    <name type="scientific">Symplocastrum torsivum CPER-KK1</name>
    <dbReference type="NCBI Taxonomy" id="450513"/>
    <lineage>
        <taxon>Bacteria</taxon>
        <taxon>Bacillati</taxon>
        <taxon>Cyanobacteriota</taxon>
        <taxon>Cyanophyceae</taxon>
        <taxon>Oscillatoriophycideae</taxon>
        <taxon>Oscillatoriales</taxon>
        <taxon>Microcoleaceae</taxon>
        <taxon>Symplocastrum</taxon>
    </lineage>
</organism>
<dbReference type="Pfam" id="PF05860">
    <property type="entry name" value="TPS"/>
    <property type="match status" value="1"/>
</dbReference>
<evidence type="ECO:0000256" key="2">
    <source>
        <dbReference type="SAM" id="SignalP"/>
    </source>
</evidence>
<proteinExistence type="predicted"/>
<keyword evidence="2" id="KW-0732">Signal</keyword>
<feature type="compositionally biased region" description="Polar residues" evidence="1">
    <location>
        <begin position="919"/>
        <end position="930"/>
    </location>
</feature>
<comment type="caution">
    <text evidence="4">The sequence shown here is derived from an EMBL/GenBank/DDBJ whole genome shotgun (WGS) entry which is preliminary data.</text>
</comment>
<dbReference type="EMBL" id="JAHHIF010000045">
    <property type="protein sequence ID" value="MBW4547659.1"/>
    <property type="molecule type" value="Genomic_DNA"/>
</dbReference>
<dbReference type="InterPro" id="IPR012334">
    <property type="entry name" value="Pectin_lyas_fold"/>
</dbReference>
<dbReference type="SMART" id="SM00912">
    <property type="entry name" value="Haemagg_act"/>
    <property type="match status" value="1"/>
</dbReference>
<gene>
    <name evidence="4" type="ORF">KME25_24935</name>
</gene>
<sequence>MGSFFRQLSCYDLWLSVSLCLLATASTARGQIIPDGTLPRNSLVTSNGNTFVIEDGTQVGSHLFHSFQEFSVPTGLNAFFNNALDVQNILSRVTGGNTSNIDGLIGANGTANLFFINPNGIIFGQNAQLNIGGSFIASTASSIQFASDSEFSAINPQAPPLLTINLPIGLQFGSNPAPIINQSVADSVLTATPRVGLENSGRTLALVGGDLTLDGGNLTASGGQIELGSVASSGFVSLTPINIGFTLGYQGIQDFGNIELTGAAVNVTGLGSGTIRVRGEDVTLLEGSKLVAETFGDFDGGGIDIQATQFSLQDRAFVSTSTFGSGAGGTLSIHADIVKLTGTTPLETSRQLLEGTFNPFNLSNGLYSLSVRSGATGDLISGAAGDLIIDASQLIMQNGANILTTAFADGRGGNLTLNISELAELANGSLLLTGTAGDGDSGDLAITANQLRVLDGTAISTTTSGVSTGSGGKLTVLAEFVELRGPPAFSPVPGGLFTATLGDGDAGDLTITTTGQLIVADGAQISSSSAGSGRGGKLTVAADSIALSGISADGRFLSGLLTSSSLLTVSGQRGTASAGNLSVTTRQLSVQNGAQISAATGSDGAAGNLTINASESVEVTGFATGVDPSVEKVSFGIIGDGIVPSAIEANTSGAGMAGDLTIDTSVLAVRNGAEIGVRSTSSGAAGNLTVTADSIVLSEQGTISAVNVSGNGGNIQLNAQAIQLNDGTITATSLLGEGGNITLQVQDDLVLRNQSEISTRAGTEDTGGGNGGNITINAELIVAIPRENSDITANAFNGSGGNINITAQGIFGLERRDQLTPLSDITASSKLGVDGVVELTQLSVDPSQGLVELPENVVDNSSRIVAGCPANEGNSFAITGRGGLPENPTGTLRGRTVWQDLRFANSTTGAGEQEKIPKSQPSEQNQQPTPLTEAKGWLINDTGQVELVALTSDVTSQQPWDHPANCSK</sequence>
<dbReference type="SUPFAM" id="SSF51126">
    <property type="entry name" value="Pectin lyase-like"/>
    <property type="match status" value="3"/>
</dbReference>
<reference evidence="4" key="1">
    <citation type="submission" date="2021-05" db="EMBL/GenBank/DDBJ databases">
        <authorList>
            <person name="Pietrasiak N."/>
            <person name="Ward R."/>
            <person name="Stajich J.E."/>
            <person name="Kurbessoian T."/>
        </authorList>
    </citation>
    <scope>NUCLEOTIDE SEQUENCE</scope>
    <source>
        <strain evidence="4">CPER-KK1</strain>
    </source>
</reference>
<feature type="signal peptide" evidence="2">
    <location>
        <begin position="1"/>
        <end position="30"/>
    </location>
</feature>
<dbReference type="Gene3D" id="2.160.20.10">
    <property type="entry name" value="Single-stranded right-handed beta-helix, Pectin lyase-like"/>
    <property type="match status" value="2"/>
</dbReference>
<accession>A0A951PRR6</accession>
<dbReference type="Proteomes" id="UP000753908">
    <property type="component" value="Unassembled WGS sequence"/>
</dbReference>
<evidence type="ECO:0000256" key="1">
    <source>
        <dbReference type="SAM" id="MobiDB-lite"/>
    </source>
</evidence>
<feature type="region of interest" description="Disordered" evidence="1">
    <location>
        <begin position="907"/>
        <end position="938"/>
    </location>
</feature>
<name>A0A951PRR6_9CYAN</name>
<dbReference type="InterPro" id="IPR008638">
    <property type="entry name" value="FhaB/CdiA-like_TPS"/>
</dbReference>
<evidence type="ECO:0000313" key="5">
    <source>
        <dbReference type="Proteomes" id="UP000753908"/>
    </source>
</evidence>